<feature type="compositionally biased region" description="Low complexity" evidence="1">
    <location>
        <begin position="483"/>
        <end position="492"/>
    </location>
</feature>
<feature type="compositionally biased region" description="Low complexity" evidence="1">
    <location>
        <begin position="545"/>
        <end position="581"/>
    </location>
</feature>
<feature type="compositionally biased region" description="Low complexity" evidence="1">
    <location>
        <begin position="462"/>
        <end position="476"/>
    </location>
</feature>
<feature type="compositionally biased region" description="Low complexity" evidence="1">
    <location>
        <begin position="107"/>
        <end position="127"/>
    </location>
</feature>
<feature type="region of interest" description="Disordered" evidence="1">
    <location>
        <begin position="1"/>
        <end position="287"/>
    </location>
</feature>
<keyword evidence="3" id="KW-1185">Reference proteome</keyword>
<feature type="region of interest" description="Disordered" evidence="1">
    <location>
        <begin position="462"/>
        <end position="492"/>
    </location>
</feature>
<sequence length="737" mass="77420">MRRVRTTSAADVDEVIPEVWTTPNAEPERSSRAASKRAAATRKKRLRRKQTGARSTSPVSATEVYEGSSTPRKIHVHKDRFHEREGRNGAESNFTESGETADITVESQQSASANSADDTDISSDNTNVMTPEAIGTSNSEAIGSDAQLTDESAASSDANTTEPTEPSPETSDELTTPTDISSSESLESSPEASNMSALTTDSDSVSGDAAVTGTSDSAESLPETSWESTLPTGASPPESTGPPSDTDDASAATSDTSTSEVTEPSLTTNSSSEVIPDASASMLTESSEGFVDVSAETVDNTLELSTAPSTDAISTSTGATDTDVSESAESTSDTTDPYPPNATVDESSLTEEGSPTQSTSSTLIISDESAAMADNVSSTQEILVGVTDTTLTSSTDSTDLNSTEINAPSPTESSPALTSEDLTTGTASENSSASIVESGTSLLSTEASSSDEWQVELNLTDLSPATTTPTPSATLSVNPSTNTSASSFTTESIATSASTIRTHPSYTRNLVENRSLGLGGKCRTRIPSCAPSRRTSARTGCLSGSRSASPTPTPTTCAPTTSSRRSCSTRQTRQTSRSTRTTSFLNKELLPSGEYLLSIGFTYDADIPAEDLVQPLSRNVHDIFYSSFPDSISFSSTQSCDRISEMDTGQSKDDGISVVSGDGSIYYAYDTTASLLQKIRQLDQHGMCAAMFDVQCDDTADCEEGRYSRLEAVKKEVGVLASQRDLMLQMRLRHGHL</sequence>
<feature type="region of interest" description="Disordered" evidence="1">
    <location>
        <begin position="529"/>
        <end position="581"/>
    </location>
</feature>
<accession>A0AAQ4DPD9</accession>
<feature type="region of interest" description="Disordered" evidence="1">
    <location>
        <begin position="390"/>
        <end position="439"/>
    </location>
</feature>
<protein>
    <submittedName>
        <fullName evidence="2">Uncharacterized protein</fullName>
    </submittedName>
</protein>
<feature type="compositionally biased region" description="Polar residues" evidence="1">
    <location>
        <begin position="260"/>
        <end position="273"/>
    </location>
</feature>
<reference evidence="2 3" key="1">
    <citation type="journal article" date="2023" name="Arcadia Sci">
        <title>De novo assembly of a long-read Amblyomma americanum tick genome.</title>
        <authorList>
            <person name="Chou S."/>
            <person name="Poskanzer K.E."/>
            <person name="Rollins M."/>
            <person name="Thuy-Boun P.S."/>
        </authorList>
    </citation>
    <scope>NUCLEOTIDE SEQUENCE [LARGE SCALE GENOMIC DNA]</scope>
    <source>
        <strain evidence="2">F_SG_1</strain>
        <tissue evidence="2">Salivary glands</tissue>
    </source>
</reference>
<gene>
    <name evidence="2" type="ORF">V5799_033061</name>
</gene>
<proteinExistence type="predicted"/>
<feature type="region of interest" description="Disordered" evidence="1">
    <location>
        <begin position="301"/>
        <end position="361"/>
    </location>
</feature>
<organism evidence="2 3">
    <name type="scientific">Amblyomma americanum</name>
    <name type="common">Lone star tick</name>
    <dbReference type="NCBI Taxonomy" id="6943"/>
    <lineage>
        <taxon>Eukaryota</taxon>
        <taxon>Metazoa</taxon>
        <taxon>Ecdysozoa</taxon>
        <taxon>Arthropoda</taxon>
        <taxon>Chelicerata</taxon>
        <taxon>Arachnida</taxon>
        <taxon>Acari</taxon>
        <taxon>Parasitiformes</taxon>
        <taxon>Ixodida</taxon>
        <taxon>Ixodoidea</taxon>
        <taxon>Ixodidae</taxon>
        <taxon>Amblyomminae</taxon>
        <taxon>Amblyomma</taxon>
    </lineage>
</organism>
<dbReference type="AlphaFoldDB" id="A0AAQ4DPD9"/>
<feature type="compositionally biased region" description="Low complexity" evidence="1">
    <location>
        <begin position="160"/>
        <end position="193"/>
    </location>
</feature>
<feature type="compositionally biased region" description="Low complexity" evidence="1">
    <location>
        <begin position="249"/>
        <end position="259"/>
    </location>
</feature>
<evidence type="ECO:0000313" key="3">
    <source>
        <dbReference type="Proteomes" id="UP001321473"/>
    </source>
</evidence>
<name>A0AAQ4DPD9_AMBAM</name>
<feature type="compositionally biased region" description="Polar residues" evidence="1">
    <location>
        <begin position="533"/>
        <end position="544"/>
    </location>
</feature>
<feature type="compositionally biased region" description="Low complexity" evidence="1">
    <location>
        <begin position="320"/>
        <end position="336"/>
    </location>
</feature>
<dbReference type="Proteomes" id="UP001321473">
    <property type="component" value="Unassembled WGS sequence"/>
</dbReference>
<feature type="compositionally biased region" description="Polar residues" evidence="1">
    <location>
        <begin position="404"/>
        <end position="439"/>
    </location>
</feature>
<evidence type="ECO:0000313" key="2">
    <source>
        <dbReference type="EMBL" id="KAK8764329.1"/>
    </source>
</evidence>
<feature type="compositionally biased region" description="Polar residues" evidence="1">
    <location>
        <begin position="344"/>
        <end position="361"/>
    </location>
</feature>
<feature type="compositionally biased region" description="Polar residues" evidence="1">
    <location>
        <begin position="194"/>
        <end position="205"/>
    </location>
</feature>
<evidence type="ECO:0000256" key="1">
    <source>
        <dbReference type="SAM" id="MobiDB-lite"/>
    </source>
</evidence>
<feature type="compositionally biased region" description="Polar residues" evidence="1">
    <location>
        <begin position="212"/>
        <end position="243"/>
    </location>
</feature>
<feature type="compositionally biased region" description="Low complexity" evidence="1">
    <location>
        <begin position="390"/>
        <end position="403"/>
    </location>
</feature>
<dbReference type="EMBL" id="JARKHS020028375">
    <property type="protein sequence ID" value="KAK8764329.1"/>
    <property type="molecule type" value="Genomic_DNA"/>
</dbReference>
<comment type="caution">
    <text evidence="2">The sequence shown here is derived from an EMBL/GenBank/DDBJ whole genome shotgun (WGS) entry which is preliminary data.</text>
</comment>
<feature type="compositionally biased region" description="Polar residues" evidence="1">
    <location>
        <begin position="301"/>
        <end position="319"/>
    </location>
</feature>
<feature type="compositionally biased region" description="Basic residues" evidence="1">
    <location>
        <begin position="39"/>
        <end position="51"/>
    </location>
</feature>
<feature type="compositionally biased region" description="Polar residues" evidence="1">
    <location>
        <begin position="135"/>
        <end position="159"/>
    </location>
</feature>